<dbReference type="Proteomes" id="UP001420932">
    <property type="component" value="Unassembled WGS sequence"/>
</dbReference>
<dbReference type="EMBL" id="JBBNAF010000013">
    <property type="protein sequence ID" value="KAK9086988.1"/>
    <property type="molecule type" value="Genomic_DNA"/>
</dbReference>
<organism evidence="3 4">
    <name type="scientific">Stephania yunnanensis</name>
    <dbReference type="NCBI Taxonomy" id="152371"/>
    <lineage>
        <taxon>Eukaryota</taxon>
        <taxon>Viridiplantae</taxon>
        <taxon>Streptophyta</taxon>
        <taxon>Embryophyta</taxon>
        <taxon>Tracheophyta</taxon>
        <taxon>Spermatophyta</taxon>
        <taxon>Magnoliopsida</taxon>
        <taxon>Ranunculales</taxon>
        <taxon>Menispermaceae</taxon>
        <taxon>Menispermoideae</taxon>
        <taxon>Cissampelideae</taxon>
        <taxon>Stephania</taxon>
    </lineage>
</organism>
<name>A0AAP0E8H8_9MAGN</name>
<dbReference type="AlphaFoldDB" id="A0AAP0E8H8"/>
<sequence>MQSLLALWSLSPFTHNRLLTALCSLSGHRSPLAALTSRRSLIRHLRSPLSALCSLCAHHSLLVEDGALVAIKQQAFTGFRAANIEFGGTYRREVDELYGSEKSFVVEVERDLSGLPYTALIALESIILLTVQEDPIFRREGPNIHVDAVLSVSQAKLRRRRLKLTQGTPDQPVDDEAVYLNVVGKCPKGRVYSLRSLGRKKRRYADHGASTSQMSEMVPRAEFDIVAEQLRKAMAFMHQQFGITIDGAGLSQPQPPPPPPPPPHDQQQPLQIDPADPPQQQDNVEREMQDWLTRYEQLGLEVIIPNPLVHISHCKATPDLIYGCVPPLLAYVQQLESSRVKLTQLEQELQRARKQGIFISSSGDQSHSLSGNGNPESISAYIAL</sequence>
<comment type="caution">
    <text evidence="3">The sequence shown here is derived from an EMBL/GenBank/DDBJ whole genome shotgun (WGS) entry which is preliminary data.</text>
</comment>
<protein>
    <submittedName>
        <fullName evidence="3">Uncharacterized protein</fullName>
    </submittedName>
</protein>
<feature type="region of interest" description="Disordered" evidence="2">
    <location>
        <begin position="246"/>
        <end position="283"/>
    </location>
</feature>
<evidence type="ECO:0000256" key="2">
    <source>
        <dbReference type="SAM" id="MobiDB-lite"/>
    </source>
</evidence>
<dbReference type="PANTHER" id="PTHR45693">
    <property type="entry name" value="TRANSCRIPTION FACTOR TGA9"/>
    <property type="match status" value="1"/>
</dbReference>
<proteinExistence type="predicted"/>
<reference evidence="3 4" key="1">
    <citation type="submission" date="2024-01" db="EMBL/GenBank/DDBJ databases">
        <title>Genome assemblies of Stephania.</title>
        <authorList>
            <person name="Yang L."/>
        </authorList>
    </citation>
    <scope>NUCLEOTIDE SEQUENCE [LARGE SCALE GENOMIC DNA]</scope>
    <source>
        <strain evidence="3">YNDBR</strain>
        <tissue evidence="3">Leaf</tissue>
    </source>
</reference>
<dbReference type="PANTHER" id="PTHR45693:SF15">
    <property type="entry name" value="TGACG-SEQUENCE-SPECIFIC DNA-BINDING PROTEIN TGA-2.1"/>
    <property type="match status" value="1"/>
</dbReference>
<feature type="coiled-coil region" evidence="1">
    <location>
        <begin position="328"/>
        <end position="355"/>
    </location>
</feature>
<keyword evidence="1" id="KW-0175">Coiled coil</keyword>
<feature type="compositionally biased region" description="Pro residues" evidence="2">
    <location>
        <begin position="253"/>
        <end position="264"/>
    </location>
</feature>
<gene>
    <name evidence="3" type="ORF">Syun_029382</name>
</gene>
<evidence type="ECO:0000313" key="3">
    <source>
        <dbReference type="EMBL" id="KAK9086988.1"/>
    </source>
</evidence>
<accession>A0AAP0E8H8</accession>
<keyword evidence="4" id="KW-1185">Reference proteome</keyword>
<feature type="compositionally biased region" description="Low complexity" evidence="2">
    <location>
        <begin position="265"/>
        <end position="282"/>
    </location>
</feature>
<evidence type="ECO:0000256" key="1">
    <source>
        <dbReference type="SAM" id="Coils"/>
    </source>
</evidence>
<evidence type="ECO:0000313" key="4">
    <source>
        <dbReference type="Proteomes" id="UP001420932"/>
    </source>
</evidence>